<dbReference type="OrthoDB" id="6891193at2"/>
<proteinExistence type="predicted"/>
<evidence type="ECO:0000313" key="3">
    <source>
        <dbReference type="Proteomes" id="UP000326557"/>
    </source>
</evidence>
<organism evidence="2 3">
    <name type="scientific">Pseudomonas fluorescens</name>
    <dbReference type="NCBI Taxonomy" id="294"/>
    <lineage>
        <taxon>Bacteria</taxon>
        <taxon>Pseudomonadati</taxon>
        <taxon>Pseudomonadota</taxon>
        <taxon>Gammaproteobacteria</taxon>
        <taxon>Pseudomonadales</taxon>
        <taxon>Pseudomonadaceae</taxon>
        <taxon>Pseudomonas</taxon>
    </lineage>
</organism>
<evidence type="ECO:0000313" key="2">
    <source>
        <dbReference type="EMBL" id="VVO10809.1"/>
    </source>
</evidence>
<name>A0A5E7I852_PSEFL</name>
<gene>
    <name evidence="2" type="ORF">PS704_03433</name>
</gene>
<dbReference type="Proteomes" id="UP000326557">
    <property type="component" value="Unassembled WGS sequence"/>
</dbReference>
<reference evidence="2 3" key="1">
    <citation type="submission" date="2019-09" db="EMBL/GenBank/DDBJ databases">
        <authorList>
            <person name="Chandra G."/>
            <person name="Truman W A."/>
        </authorList>
    </citation>
    <scope>NUCLEOTIDE SEQUENCE [LARGE SCALE GENOMIC DNA]</scope>
    <source>
        <strain evidence="2">PS704</strain>
    </source>
</reference>
<feature type="region of interest" description="Disordered" evidence="1">
    <location>
        <begin position="1"/>
        <end position="24"/>
    </location>
</feature>
<dbReference type="AlphaFoldDB" id="A0A5E7I852"/>
<dbReference type="EMBL" id="CABVHP010000009">
    <property type="protein sequence ID" value="VVO10809.1"/>
    <property type="molecule type" value="Genomic_DNA"/>
</dbReference>
<protein>
    <submittedName>
        <fullName evidence="2">Uncharacterized protein</fullName>
    </submittedName>
</protein>
<accession>A0A5E7I852</accession>
<sequence length="655" mass="70627">MASDGRKQPLPAWSQRVPGRADADPFTPPVVDAVTLPGLPAGLFPRASLDTGITLEIPRWATVPTDPIDVETVEVQLARVGSSNYETVDTASYVPGTTTFPIEVTIPADWLLKDENEGAFNLRYRHENYLGTPSESAPVLVFVDKIPPNGTAAPEKLTFAFTGPIVDATLTGITELEATVPEWTGAAEGDQVAFTVVADKLPDDPEDIVPIAVVPLPADRKIKFPVTLIKDLLDGNYCFGYVIVDKAGNRSRISLYDLIPVALGQFPPLPYPALSVPENEDDGKIDRADALQGVFVEFLRILHAKATDQIAISWGGKELPYRTPVGSNPPNMMSVSVIWEHMRDEYGAATAPVITPVEYKLYRGSVPMGGATGNVTVDFSTTGPENPKPEPGNPALLPLEVYGDSNTANKLVANDENKPVVARIELYDPLTAGDKIQVYWDGTAIGAPYSVDPATDDPGDEIEIALDWDIIRRAGNNAAMPVTYQLTNTAVANPQEPLEPTEVEITFFTVTLPLAIPQDLFNSRLTCRSLHFDGTKIGFQYLIPPSDYLKAGMTVKLEWKAAHTYATPVDVPAAGKTVTYGPITADEAVSGFLWFIEPYDTHILPTWASATNQIGKGEVRYTLDIGGVPVPSSFSDTQVGLTQGIGTCDLTPPTS</sequence>
<dbReference type="RefSeq" id="WP_150639032.1">
    <property type="nucleotide sequence ID" value="NZ_CABVHP010000009.1"/>
</dbReference>
<evidence type="ECO:0000256" key="1">
    <source>
        <dbReference type="SAM" id="MobiDB-lite"/>
    </source>
</evidence>